<protein>
    <submittedName>
        <fullName evidence="1">DUF6188 family protein</fullName>
    </submittedName>
</protein>
<dbReference type="RefSeq" id="WP_269896222.1">
    <property type="nucleotide sequence ID" value="NZ_JAPZPY010000012.1"/>
</dbReference>
<accession>A0ABT4PYX5</accession>
<dbReference type="Proteomes" id="UP001142153">
    <property type="component" value="Unassembled WGS sequence"/>
</dbReference>
<keyword evidence="2" id="KW-1185">Reference proteome</keyword>
<evidence type="ECO:0000313" key="1">
    <source>
        <dbReference type="EMBL" id="MCZ8381718.1"/>
    </source>
</evidence>
<organism evidence="1 2">
    <name type="scientific">Mycobacterium hippophais</name>
    <dbReference type="NCBI Taxonomy" id="3016340"/>
    <lineage>
        <taxon>Bacteria</taxon>
        <taxon>Bacillati</taxon>
        <taxon>Actinomycetota</taxon>
        <taxon>Actinomycetes</taxon>
        <taxon>Mycobacteriales</taxon>
        <taxon>Mycobacteriaceae</taxon>
        <taxon>Mycobacterium</taxon>
    </lineage>
</organism>
<dbReference type="EMBL" id="JAPZPY010000012">
    <property type="protein sequence ID" value="MCZ8381718.1"/>
    <property type="molecule type" value="Genomic_DNA"/>
</dbReference>
<comment type="caution">
    <text evidence="1">The sequence shown here is derived from an EMBL/GenBank/DDBJ whole genome shotgun (WGS) entry which is preliminary data.</text>
</comment>
<reference evidence="1" key="1">
    <citation type="submission" date="2022-12" db="EMBL/GenBank/DDBJ databases">
        <authorList>
            <person name="Deng Y."/>
            <person name="Zhang Y.-Q."/>
        </authorList>
    </citation>
    <scope>NUCLEOTIDE SEQUENCE</scope>
    <source>
        <strain evidence="1">CPCC 205372</strain>
    </source>
</reference>
<dbReference type="Pfam" id="PF19686">
    <property type="entry name" value="DUF6188"/>
    <property type="match status" value="1"/>
</dbReference>
<name>A0ABT4PYX5_9MYCO</name>
<proteinExistence type="predicted"/>
<gene>
    <name evidence="1" type="ORF">O6P37_22865</name>
</gene>
<dbReference type="InterPro" id="IPR046179">
    <property type="entry name" value="DUF6188"/>
</dbReference>
<evidence type="ECO:0000313" key="2">
    <source>
        <dbReference type="Proteomes" id="UP001142153"/>
    </source>
</evidence>
<sequence>MITDLGLRGRTVTSLHVEYALYLRLSDRYNVTVESPFRFHLPDRSVELSPEADPDKVRALLGRHVGHTIIDARVSEAGALTIGFDDSTRLAVEPDPAYEAWNVSGPAGFLTVCMPGGELAIWNGS</sequence>